<sequence length="209" mass="24132">MLNEIKLPKIELEDFLGIDLAGSPKKPTGLAYIKDKVLLTQLVYEDELLLEKAVKFKYVYIDAPLSLPYGRCDIEQRNEYHFRECDLKLRELKIKFFPITLGGMRKLTERGMKLRDFLIAKDIEVYEVFPGAFYDVYHIKRKDKKAILDFFKKFLSHLGVFIENRPYTQDELDSIACLLTGILQKTGLALELKGIDGCIIIPNPLANKP</sequence>
<name>A0A3B8N4X0_9BACT</name>
<organism evidence="1 2">
    <name type="scientific">Thermodesulfobacterium commune</name>
    <dbReference type="NCBI Taxonomy" id="1741"/>
    <lineage>
        <taxon>Bacteria</taxon>
        <taxon>Pseudomonadati</taxon>
        <taxon>Thermodesulfobacteriota</taxon>
        <taxon>Thermodesulfobacteria</taxon>
        <taxon>Thermodesulfobacteriales</taxon>
        <taxon>Thermodesulfobacteriaceae</taxon>
        <taxon>Thermodesulfobacterium</taxon>
    </lineage>
</organism>
<accession>A0A3B8N4X0</accession>
<gene>
    <name evidence="1" type="ORF">DCE01_05225</name>
</gene>
<dbReference type="EMBL" id="DLVE01000067">
    <property type="protein sequence ID" value="HAA84165.1"/>
    <property type="molecule type" value="Genomic_DNA"/>
</dbReference>
<evidence type="ECO:0000313" key="2">
    <source>
        <dbReference type="Proteomes" id="UP000257240"/>
    </source>
</evidence>
<dbReference type="RefSeq" id="WP_273019061.1">
    <property type="nucleotide sequence ID" value="NZ_DAINLL010000020.1"/>
</dbReference>
<dbReference type="AlphaFoldDB" id="A0A3B8N4X0"/>
<protein>
    <submittedName>
        <fullName evidence="1">DUF429 domain-containing protein</fullName>
    </submittedName>
</protein>
<comment type="caution">
    <text evidence="1">The sequence shown here is derived from an EMBL/GenBank/DDBJ whole genome shotgun (WGS) entry which is preliminary data.</text>
</comment>
<dbReference type="Proteomes" id="UP000257240">
    <property type="component" value="Unassembled WGS sequence"/>
</dbReference>
<evidence type="ECO:0000313" key="1">
    <source>
        <dbReference type="EMBL" id="HAA84165.1"/>
    </source>
</evidence>
<reference evidence="1 2" key="1">
    <citation type="journal article" date="2018" name="Nat. Biotechnol.">
        <title>A standardized bacterial taxonomy based on genome phylogeny substantially revises the tree of life.</title>
        <authorList>
            <person name="Parks D.H."/>
            <person name="Chuvochina M."/>
            <person name="Waite D.W."/>
            <person name="Rinke C."/>
            <person name="Skarshewski A."/>
            <person name="Chaumeil P.A."/>
            <person name="Hugenholtz P."/>
        </authorList>
    </citation>
    <scope>NUCLEOTIDE SEQUENCE [LARGE SCALE GENOMIC DNA]</scope>
    <source>
        <strain evidence="1">UBA12529</strain>
    </source>
</reference>
<proteinExistence type="predicted"/>